<dbReference type="AlphaFoldDB" id="A0A9P4LCL6"/>
<dbReference type="Proteomes" id="UP000800039">
    <property type="component" value="Unassembled WGS sequence"/>
</dbReference>
<feature type="region of interest" description="Disordered" evidence="2">
    <location>
        <begin position="417"/>
        <end position="439"/>
    </location>
</feature>
<dbReference type="RefSeq" id="XP_040793459.1">
    <property type="nucleotide sequence ID" value="XM_040931542.1"/>
</dbReference>
<feature type="compositionally biased region" description="Polar residues" evidence="2">
    <location>
        <begin position="1046"/>
        <end position="1056"/>
    </location>
</feature>
<evidence type="ECO:0000256" key="2">
    <source>
        <dbReference type="SAM" id="MobiDB-lite"/>
    </source>
</evidence>
<feature type="compositionally biased region" description="Polar residues" evidence="2">
    <location>
        <begin position="417"/>
        <end position="433"/>
    </location>
</feature>
<evidence type="ECO:0000313" key="4">
    <source>
        <dbReference type="Proteomes" id="UP000800039"/>
    </source>
</evidence>
<sequence length="1094" mass="123313">MDAKNIDTFMEAAMVAEEEQLPDGWLEKAHVCTALQGLGAEQRKQALQGLPAWKERFAEARWKPIMEDLENIAQEDHLRLPGRLRQLEPVTPAGRPQPTSSSSAPIVPLVGQRSRPQALQRLNTASANLALARNITPRTPRARWDVLPSGPVTPLSPTPTGNAFAGGGFWEKLTPQPQTPLPQPAVALEPWSPIVPKYPEGKAAYDDVKRDVDRMALKICASRLSIHSNLSDSGYVPPSMVKPKDELHGAEFTLQSRELKLRTQIDTELPAKLQRFAHDEVAIHEQYSIKNTSELLDIDTWLQVDEKGMEITTILDAQRDLIRMNRNRRKSRELKLSAQAVQLAWAVKVLDDTEYMAEHHGDGSSTYSDEDQGYDYSNFMRSIKREVSSVSDLLSIEEENPIGEISSPRSMATTTISSERSQEASLSMRTSASPAKPNSLALRLRDASISSTDCALQRSSNATGKRRNLNVSTTLTEQEEDIPAPEISPEAKGFRHQGPSINDLTNWAHELKKMEERRAEMKANRNSASSSQYDMHPAFRFQQHGRKNSDESAESWVCKDAARYEKQAFESSADTRTPIGSIPAHHLEVPPTPTNPPQRSPIRSRPFYKYEQLTGPIPLPPASPTSYNRHAPTSHERLSNKASRQLRPSAPPERLPPSPFQHQHESTIPSLHNTVRRQQYMRSKSSSNLLHDEEEDWTKELKHMESREKIRQIGEREMFVERAHRKASGPGHDEVGYGDYMDDDEEELLNAALCAAKEQQGLLHRRFSIFQPQPLLDYILSTLPPEFFYRQLNIGILSLNMTTSRSKSWLPFFRGHSERKPNARGEGMEEGADEADWSDTFEQVSSFGGDSFDTTTEDEARLLPQIPPLLGKDLPPCGPIPQVAYENVNKRIRKLWLQQAAAHSVNIPIYSICLLVKDDLEDEAKRAPPKSELGTKARRPWRREDVFLFELGWARYFVREAEIHEKRATMSVGAREMQDFMEKLYPIPKEAKIFIKTRPNKNAVLDLWREWQHKKRGTSSHDGGQSALGAHSTVGGDGAQEPSGETEVTATSQDAHVSNVDEHVTNPMQEEDIQCPVRQEEEGEAQDLLHVEQV</sequence>
<feature type="compositionally biased region" description="Pro residues" evidence="2">
    <location>
        <begin position="649"/>
        <end position="659"/>
    </location>
</feature>
<gene>
    <name evidence="3" type="ORF">K460DRAFT_350891</name>
</gene>
<keyword evidence="1" id="KW-0175">Coiled coil</keyword>
<feature type="coiled-coil region" evidence="1">
    <location>
        <begin position="504"/>
        <end position="531"/>
    </location>
</feature>
<keyword evidence="4" id="KW-1185">Reference proteome</keyword>
<organism evidence="3 4">
    <name type="scientific">Cucurbitaria berberidis CBS 394.84</name>
    <dbReference type="NCBI Taxonomy" id="1168544"/>
    <lineage>
        <taxon>Eukaryota</taxon>
        <taxon>Fungi</taxon>
        <taxon>Dikarya</taxon>
        <taxon>Ascomycota</taxon>
        <taxon>Pezizomycotina</taxon>
        <taxon>Dothideomycetes</taxon>
        <taxon>Pleosporomycetidae</taxon>
        <taxon>Pleosporales</taxon>
        <taxon>Pleosporineae</taxon>
        <taxon>Cucurbitariaceae</taxon>
        <taxon>Cucurbitaria</taxon>
    </lineage>
</organism>
<accession>A0A9P4LCL6</accession>
<protein>
    <submittedName>
        <fullName evidence="3">Uncharacterized protein</fullName>
    </submittedName>
</protein>
<proteinExistence type="predicted"/>
<dbReference type="GeneID" id="63848794"/>
<name>A0A9P4LCL6_9PLEO</name>
<feature type="compositionally biased region" description="Pro residues" evidence="2">
    <location>
        <begin position="590"/>
        <end position="599"/>
    </location>
</feature>
<feature type="region of interest" description="Disordered" evidence="2">
    <location>
        <begin position="1015"/>
        <end position="1069"/>
    </location>
</feature>
<reference evidence="3" key="1">
    <citation type="submission" date="2020-01" db="EMBL/GenBank/DDBJ databases">
        <authorList>
            <consortium name="DOE Joint Genome Institute"/>
            <person name="Haridas S."/>
            <person name="Albert R."/>
            <person name="Binder M."/>
            <person name="Bloem J."/>
            <person name="Labutti K."/>
            <person name="Salamov A."/>
            <person name="Andreopoulos B."/>
            <person name="Baker S.E."/>
            <person name="Barry K."/>
            <person name="Bills G."/>
            <person name="Bluhm B.H."/>
            <person name="Cannon C."/>
            <person name="Castanera R."/>
            <person name="Culley D.E."/>
            <person name="Daum C."/>
            <person name="Ezra D."/>
            <person name="Gonzalez J.B."/>
            <person name="Henrissat B."/>
            <person name="Kuo A."/>
            <person name="Liang C."/>
            <person name="Lipzen A."/>
            <person name="Lutzoni F."/>
            <person name="Magnuson J."/>
            <person name="Mondo S."/>
            <person name="Nolan M."/>
            <person name="Ohm R."/>
            <person name="Pangilinan J."/>
            <person name="Park H.-J."/>
            <person name="Ramirez L."/>
            <person name="Alfaro M."/>
            <person name="Sun H."/>
            <person name="Tritt A."/>
            <person name="Yoshinaga Y."/>
            <person name="Zwiers L.-H."/>
            <person name="Turgeon B.G."/>
            <person name="Goodwin S.B."/>
            <person name="Spatafora J.W."/>
            <person name="Crous P.W."/>
            <person name="Grigoriev I.V."/>
        </authorList>
    </citation>
    <scope>NUCLEOTIDE SEQUENCE</scope>
    <source>
        <strain evidence="3">CBS 394.84</strain>
    </source>
</reference>
<comment type="caution">
    <text evidence="3">The sequence shown here is derived from an EMBL/GenBank/DDBJ whole genome shotgun (WGS) entry which is preliminary data.</text>
</comment>
<dbReference type="OrthoDB" id="3800557at2759"/>
<dbReference type="EMBL" id="ML976614">
    <property type="protein sequence ID" value="KAF1850896.1"/>
    <property type="molecule type" value="Genomic_DNA"/>
</dbReference>
<feature type="region of interest" description="Disordered" evidence="2">
    <location>
        <begin position="568"/>
        <end position="671"/>
    </location>
</feature>
<evidence type="ECO:0000256" key="1">
    <source>
        <dbReference type="SAM" id="Coils"/>
    </source>
</evidence>
<feature type="region of interest" description="Disordered" evidence="2">
    <location>
        <begin position="88"/>
        <end position="107"/>
    </location>
</feature>
<evidence type="ECO:0000313" key="3">
    <source>
        <dbReference type="EMBL" id="KAF1850896.1"/>
    </source>
</evidence>